<organism evidence="4">
    <name type="scientific">viral metagenome</name>
    <dbReference type="NCBI Taxonomy" id="1070528"/>
    <lineage>
        <taxon>unclassified sequences</taxon>
        <taxon>metagenomes</taxon>
        <taxon>organismal metagenomes</taxon>
    </lineage>
</organism>
<feature type="domain" description="DUF6371" evidence="3">
    <location>
        <begin position="107"/>
        <end position="173"/>
    </location>
</feature>
<evidence type="ECO:0000313" key="4">
    <source>
        <dbReference type="EMBL" id="QJA47249.1"/>
    </source>
</evidence>
<feature type="region of interest" description="Disordered" evidence="1">
    <location>
        <begin position="1"/>
        <end position="50"/>
    </location>
</feature>
<protein>
    <submittedName>
        <fullName evidence="4">Uncharacterized protein</fullName>
    </submittedName>
</protein>
<dbReference type="InterPro" id="IPR009270">
    <property type="entry name" value="DUF927"/>
</dbReference>
<name>A0A6H1ZIG0_9ZZZZ</name>
<dbReference type="InterPro" id="IPR045951">
    <property type="entry name" value="DUF6371"/>
</dbReference>
<feature type="domain" description="DUF927" evidence="2">
    <location>
        <begin position="249"/>
        <end position="530"/>
    </location>
</feature>
<reference evidence="4" key="1">
    <citation type="submission" date="2020-03" db="EMBL/GenBank/DDBJ databases">
        <title>The deep terrestrial virosphere.</title>
        <authorList>
            <person name="Holmfeldt K."/>
            <person name="Nilsson E."/>
            <person name="Simone D."/>
            <person name="Lopez-Fernandez M."/>
            <person name="Wu X."/>
            <person name="de Brujin I."/>
            <person name="Lundin D."/>
            <person name="Andersson A."/>
            <person name="Bertilsson S."/>
            <person name="Dopson M."/>
        </authorList>
    </citation>
    <scope>NUCLEOTIDE SEQUENCE</scope>
    <source>
        <strain evidence="4">TM448A00633</strain>
    </source>
</reference>
<sequence length="842" mass="90155">MSGSDATDPFARITPDPDADGDGRAKTSKDYGDLIAPLPVDAPTLPDTWRGPGDVHAKWPYRDSAGRILRWTLRFTKPDGEKDIRPATLWRSSDGKLKWRLAAGGDSRPLYGLDRLADRPDAPVLFVEGEKTSDAAQARFPAFVAMTWPGGSNAVSKADMAPLIGRTIVVWPDADDAGRKAAEAIRRAATSAGAHAVRLVDLPSGLPKGWDLADDWPPFLGEVQASALLDAALQACRSETVVPWGYRGDSTGWYWAPPGDSKGGDGPPPPVWLSSPFQLAASARDEDGLDWSLVLDFRDPDGRTKREIIGKSELAGDATDVRRRLMGAGLQLATNRAAKERFQSLLGAMISPARARLVSSTGWKGEIYVLPHRSIGAMASTETVIFRGRAGGTYHGEAGSFEAWRAEVAAPMSGNAIGLFAMSAAFAGPLMRPLHAEGGGFHFRGGSSTAKTTVLRVAGSVCGGGGPLGFLQSWRNTDNALEAVALAHNDGVLALDELRALSPEAAGAAAYALATGATKGRLRADAELRARPSWRVMILSTGELSLSDLISLTRSKDKTYAGQELRLIDIAVDMEAPGADGKSMGAWETIHGAVSPAAFSDTVKEASAEHYGHALPIFLERYLTRKAEMLAAAERIQADFLADVLRPGDHGQAHRAAQRFAVVAAAGELAALMNVVPWEPGEAAKAAATLFERWAKTFGRKTQREDREAIQRVRAFIERFESSRFRLLKEGSETDPVVAEGEDCLSKQRDGEARSLDSAGWKGFHAGRGLVFHFNTEFMKSEVFAGMSARAALLAIRAAGYLLSNGEATRLTNKISVPGVGKRNVYSILGTLMDAEDFTDEA</sequence>
<feature type="compositionally biased region" description="Basic and acidic residues" evidence="1">
    <location>
        <begin position="21"/>
        <end position="32"/>
    </location>
</feature>
<proteinExistence type="predicted"/>
<evidence type="ECO:0000259" key="2">
    <source>
        <dbReference type="Pfam" id="PF06048"/>
    </source>
</evidence>
<dbReference type="CDD" id="cd01029">
    <property type="entry name" value="TOPRIM_primases"/>
    <property type="match status" value="1"/>
</dbReference>
<dbReference type="InterPro" id="IPR034154">
    <property type="entry name" value="TOPRIM_DnaG/twinkle"/>
</dbReference>
<dbReference type="EMBL" id="MT144037">
    <property type="protein sequence ID" value="QJA47249.1"/>
    <property type="molecule type" value="Genomic_DNA"/>
</dbReference>
<dbReference type="Pfam" id="PF19898">
    <property type="entry name" value="DUF6371"/>
    <property type="match status" value="1"/>
</dbReference>
<evidence type="ECO:0000256" key="1">
    <source>
        <dbReference type="SAM" id="MobiDB-lite"/>
    </source>
</evidence>
<dbReference type="Pfam" id="PF06048">
    <property type="entry name" value="DUF927"/>
    <property type="match status" value="1"/>
</dbReference>
<dbReference type="AlphaFoldDB" id="A0A6H1ZIG0"/>
<gene>
    <name evidence="4" type="ORF">TM448A00633_0004</name>
</gene>
<dbReference type="Gene3D" id="3.40.1360.10">
    <property type="match status" value="1"/>
</dbReference>
<accession>A0A6H1ZIG0</accession>
<evidence type="ECO:0000259" key="3">
    <source>
        <dbReference type="Pfam" id="PF19898"/>
    </source>
</evidence>